<dbReference type="Gene3D" id="1.10.10.10">
    <property type="entry name" value="Winged helix-like DNA-binding domain superfamily/Winged helix DNA-binding domain"/>
    <property type="match status" value="3"/>
</dbReference>
<keyword evidence="4 5" id="KW-0963">Cytoplasm</keyword>
<dbReference type="AlphaFoldDB" id="A0AAU7KSK8"/>
<dbReference type="InterPro" id="IPR003783">
    <property type="entry name" value="Regulatory_RecX"/>
</dbReference>
<dbReference type="Pfam" id="PF21982">
    <property type="entry name" value="RecX_HTH1"/>
    <property type="match status" value="1"/>
</dbReference>
<reference evidence="9" key="1">
    <citation type="submission" date="2022-06" db="EMBL/GenBank/DDBJ databases">
        <title>A novel DMS-producing enzyme.</title>
        <authorList>
            <person name="Zhang Y."/>
        </authorList>
    </citation>
    <scope>NUCLEOTIDE SEQUENCE</scope>
    <source>
        <strain evidence="9">H10-59</strain>
    </source>
</reference>
<accession>A0AAU7KSK8</accession>
<evidence type="ECO:0000259" key="7">
    <source>
        <dbReference type="Pfam" id="PF21981"/>
    </source>
</evidence>
<proteinExistence type="inferred from homology"/>
<dbReference type="InterPro" id="IPR036388">
    <property type="entry name" value="WH-like_DNA-bd_sf"/>
</dbReference>
<evidence type="ECO:0000256" key="2">
    <source>
        <dbReference type="ARBA" id="ARBA00009695"/>
    </source>
</evidence>
<comment type="function">
    <text evidence="5">Modulates RecA activity.</text>
</comment>
<dbReference type="Pfam" id="PF02631">
    <property type="entry name" value="RecX_HTH2"/>
    <property type="match status" value="1"/>
</dbReference>
<gene>
    <name evidence="5" type="primary">recX</name>
    <name evidence="9" type="ORF">NFG57_16890</name>
</gene>
<sequence length="157" mass="17975">MHKAASQMSPREHAIDLLARREYGREELRGRLLAKGHVLEDIEQALEALADQGLQSDRRFAESFLRGRLMRGQGPVKMLAELGQRGVDRALAREALAELEHEESVDWYRLASEALERRFGPELPADPRERARRERFLAGRGFDFDQVREAIRALGDD</sequence>
<dbReference type="GO" id="GO:0006282">
    <property type="term" value="P:regulation of DNA repair"/>
    <property type="evidence" value="ECO:0007669"/>
    <property type="project" value="UniProtKB-UniRule"/>
</dbReference>
<evidence type="ECO:0000256" key="5">
    <source>
        <dbReference type="HAMAP-Rule" id="MF_01114"/>
    </source>
</evidence>
<comment type="subcellular location">
    <subcellularLocation>
        <location evidence="1 5">Cytoplasm</location>
    </subcellularLocation>
</comment>
<dbReference type="GO" id="GO:0005737">
    <property type="term" value="C:cytoplasm"/>
    <property type="evidence" value="ECO:0007669"/>
    <property type="project" value="UniProtKB-SubCell"/>
</dbReference>
<dbReference type="InterPro" id="IPR053924">
    <property type="entry name" value="RecX_HTH_2nd"/>
</dbReference>
<dbReference type="Pfam" id="PF21981">
    <property type="entry name" value="RecX_HTH3"/>
    <property type="match status" value="1"/>
</dbReference>
<evidence type="ECO:0000256" key="1">
    <source>
        <dbReference type="ARBA" id="ARBA00004496"/>
    </source>
</evidence>
<evidence type="ECO:0000256" key="4">
    <source>
        <dbReference type="ARBA" id="ARBA00022490"/>
    </source>
</evidence>
<dbReference type="PANTHER" id="PTHR33602">
    <property type="entry name" value="REGULATORY PROTEIN RECX FAMILY PROTEIN"/>
    <property type="match status" value="1"/>
</dbReference>
<evidence type="ECO:0000256" key="3">
    <source>
        <dbReference type="ARBA" id="ARBA00018111"/>
    </source>
</evidence>
<dbReference type="InterPro" id="IPR053925">
    <property type="entry name" value="RecX_HTH_3rd"/>
</dbReference>
<dbReference type="EMBL" id="CP098828">
    <property type="protein sequence ID" value="XBO74475.1"/>
    <property type="molecule type" value="Genomic_DNA"/>
</dbReference>
<evidence type="ECO:0000313" key="9">
    <source>
        <dbReference type="EMBL" id="XBO74475.1"/>
    </source>
</evidence>
<protein>
    <recommendedName>
        <fullName evidence="3 5">Regulatory protein RecX</fullName>
    </recommendedName>
</protein>
<dbReference type="InterPro" id="IPR053926">
    <property type="entry name" value="RecX_HTH_1st"/>
</dbReference>
<evidence type="ECO:0000259" key="6">
    <source>
        <dbReference type="Pfam" id="PF02631"/>
    </source>
</evidence>
<feature type="domain" description="RecX second three-helical" evidence="6">
    <location>
        <begin position="56"/>
        <end position="96"/>
    </location>
</feature>
<feature type="domain" description="RecX first three-helical" evidence="8">
    <location>
        <begin position="11"/>
        <end position="47"/>
    </location>
</feature>
<dbReference type="RefSeq" id="WP_348814825.1">
    <property type="nucleotide sequence ID" value="NZ_CP098828.1"/>
</dbReference>
<evidence type="ECO:0000259" key="8">
    <source>
        <dbReference type="Pfam" id="PF21982"/>
    </source>
</evidence>
<comment type="similarity">
    <text evidence="2 5">Belongs to the RecX family.</text>
</comment>
<name>A0AAU7KSK8_9GAMM</name>
<organism evidence="9">
    <name type="scientific">Halomonas sp. H10-59</name>
    <dbReference type="NCBI Taxonomy" id="2950874"/>
    <lineage>
        <taxon>Bacteria</taxon>
        <taxon>Pseudomonadati</taxon>
        <taxon>Pseudomonadota</taxon>
        <taxon>Gammaproteobacteria</taxon>
        <taxon>Oceanospirillales</taxon>
        <taxon>Halomonadaceae</taxon>
        <taxon>Halomonas</taxon>
    </lineage>
</organism>
<dbReference type="HAMAP" id="MF_01114">
    <property type="entry name" value="RecX"/>
    <property type="match status" value="1"/>
</dbReference>
<feature type="domain" description="RecX third three-helical" evidence="7">
    <location>
        <begin position="108"/>
        <end position="151"/>
    </location>
</feature>
<dbReference type="PANTHER" id="PTHR33602:SF1">
    <property type="entry name" value="REGULATORY PROTEIN RECX FAMILY PROTEIN"/>
    <property type="match status" value="1"/>
</dbReference>